<evidence type="ECO:0008006" key="2">
    <source>
        <dbReference type="Google" id="ProtNLM"/>
    </source>
</evidence>
<proteinExistence type="predicted"/>
<dbReference type="EMBL" id="LAZR01000231">
    <property type="protein sequence ID" value="KKN80406.1"/>
    <property type="molecule type" value="Genomic_DNA"/>
</dbReference>
<reference evidence="1" key="1">
    <citation type="journal article" date="2015" name="Nature">
        <title>Complex archaea that bridge the gap between prokaryotes and eukaryotes.</title>
        <authorList>
            <person name="Spang A."/>
            <person name="Saw J.H."/>
            <person name="Jorgensen S.L."/>
            <person name="Zaremba-Niedzwiedzka K."/>
            <person name="Martijn J."/>
            <person name="Lind A.E."/>
            <person name="van Eijk R."/>
            <person name="Schleper C."/>
            <person name="Guy L."/>
            <person name="Ettema T.J."/>
        </authorList>
    </citation>
    <scope>NUCLEOTIDE SEQUENCE</scope>
</reference>
<organism evidence="1">
    <name type="scientific">marine sediment metagenome</name>
    <dbReference type="NCBI Taxonomy" id="412755"/>
    <lineage>
        <taxon>unclassified sequences</taxon>
        <taxon>metagenomes</taxon>
        <taxon>ecological metagenomes</taxon>
    </lineage>
</organism>
<accession>A0A0F9W425</accession>
<sequence>MTLPVRYQGNRVGQMDLDEYGEAVEENEDSRYQDWLEDHDPFGAGLLDEIEDWVPTRWGLSSLGGMQDMLKLDDLVKIDLKTTSLVVGEDKQVYDRRFGLIECLAPAKVGKDSPKVYVDKIDWNSFPPMEELAWLYDNFFSKYDREVVMLVGFHRTSPTWLYYVPLQEGTAGQVTWKASDEEMGEFGDLARWIGTIHVHPSNSCSPSSTDVEDWAEPEKSGLHLIFGRDGSYTINGAIAGKTFQLEEGSLEEVDRTKVDFVTSGGRSLEDLLTIPKRIVVRKTRSVQVRADLHKRIEGFEELKKAKSVEGKEEGLDFVESTMGIIEAFKVNPQSLGDLRIVFYNDNWYIMTAVQYGQLSAWCDRVCSTPTGSRLRIRPRKGE</sequence>
<comment type="caution">
    <text evidence="1">The sequence shown here is derived from an EMBL/GenBank/DDBJ whole genome shotgun (WGS) entry which is preliminary data.</text>
</comment>
<gene>
    <name evidence="1" type="ORF">LCGC14_0329990</name>
</gene>
<dbReference type="SUPFAM" id="SSF102712">
    <property type="entry name" value="JAB1/MPN domain"/>
    <property type="match status" value="1"/>
</dbReference>
<protein>
    <recommendedName>
        <fullName evidence="2">JAB domain-containing protein</fullName>
    </recommendedName>
</protein>
<dbReference type="AlphaFoldDB" id="A0A0F9W425"/>
<evidence type="ECO:0000313" key="1">
    <source>
        <dbReference type="EMBL" id="KKN80406.1"/>
    </source>
</evidence>
<name>A0A0F9W425_9ZZZZ</name>